<evidence type="ECO:0000313" key="1">
    <source>
        <dbReference type="EMBL" id="CAE8639965.1"/>
    </source>
</evidence>
<reference evidence="1" key="1">
    <citation type="submission" date="2021-02" db="EMBL/GenBank/DDBJ databases">
        <authorList>
            <person name="Dougan E. K."/>
            <person name="Rhodes N."/>
            <person name="Thang M."/>
            <person name="Chan C."/>
        </authorList>
    </citation>
    <scope>NUCLEOTIDE SEQUENCE</scope>
</reference>
<name>A0A813HNU5_POLGL</name>
<dbReference type="EMBL" id="CAJNNV010032429">
    <property type="protein sequence ID" value="CAE8639965.1"/>
    <property type="molecule type" value="Genomic_DNA"/>
</dbReference>
<comment type="caution">
    <text evidence="1">The sequence shown here is derived from an EMBL/GenBank/DDBJ whole genome shotgun (WGS) entry which is preliminary data.</text>
</comment>
<proteinExistence type="predicted"/>
<feature type="non-terminal residue" evidence="1">
    <location>
        <position position="113"/>
    </location>
</feature>
<gene>
    <name evidence="1" type="ORF">PGLA1383_LOCUS54939</name>
</gene>
<organism evidence="1 2">
    <name type="scientific">Polarella glacialis</name>
    <name type="common">Dinoflagellate</name>
    <dbReference type="NCBI Taxonomy" id="89957"/>
    <lineage>
        <taxon>Eukaryota</taxon>
        <taxon>Sar</taxon>
        <taxon>Alveolata</taxon>
        <taxon>Dinophyceae</taxon>
        <taxon>Suessiales</taxon>
        <taxon>Suessiaceae</taxon>
        <taxon>Polarella</taxon>
    </lineage>
</organism>
<sequence>MARSTPSAVVGRQRRLRLPPVAALFVGTTVALALRCLCQRSFPTRAWLLPPSSASQSSSDLAVPLEEPLGPQLGRRHAWQESAAAGAVALWATSPEAAHAFRADRLMNAKRRY</sequence>
<accession>A0A813HNU5</accession>
<keyword evidence="2" id="KW-1185">Reference proteome</keyword>
<dbReference type="Proteomes" id="UP000654075">
    <property type="component" value="Unassembled WGS sequence"/>
</dbReference>
<evidence type="ECO:0000313" key="2">
    <source>
        <dbReference type="Proteomes" id="UP000654075"/>
    </source>
</evidence>
<dbReference type="AlphaFoldDB" id="A0A813HNU5"/>
<protein>
    <submittedName>
        <fullName evidence="1">Uncharacterized protein</fullName>
    </submittedName>
</protein>